<evidence type="ECO:0000313" key="2">
    <source>
        <dbReference type="EMBL" id="GAG09084.1"/>
    </source>
</evidence>
<dbReference type="GO" id="GO:0016743">
    <property type="term" value="F:carboxyl- or carbamoyltransferase activity"/>
    <property type="evidence" value="ECO:0007669"/>
    <property type="project" value="TreeGrafter"/>
</dbReference>
<accession>X0UTA7</accession>
<dbReference type="Pfam" id="PF07503">
    <property type="entry name" value="zf-HYPF"/>
    <property type="match status" value="1"/>
</dbReference>
<dbReference type="Pfam" id="PF00708">
    <property type="entry name" value="Acylphosphatase"/>
    <property type="match status" value="1"/>
</dbReference>
<dbReference type="PROSITE" id="PS00150">
    <property type="entry name" value="ACYLPHOSPHATASE_1"/>
    <property type="match status" value="1"/>
</dbReference>
<name>X0UTA7_9ZZZZ</name>
<dbReference type="AlphaFoldDB" id="X0UTA7"/>
<dbReference type="SUPFAM" id="SSF54975">
    <property type="entry name" value="Acylphosphatase/BLUF domain-like"/>
    <property type="match status" value="1"/>
</dbReference>
<proteinExistence type="predicted"/>
<dbReference type="Gene3D" id="3.90.870.50">
    <property type="match status" value="1"/>
</dbReference>
<dbReference type="PANTHER" id="PTHR42959">
    <property type="entry name" value="CARBAMOYLTRANSFERASE"/>
    <property type="match status" value="1"/>
</dbReference>
<dbReference type="InterPro" id="IPR011125">
    <property type="entry name" value="Znf_HypF"/>
</dbReference>
<dbReference type="GO" id="GO:0008270">
    <property type="term" value="F:zinc ion binding"/>
    <property type="evidence" value="ECO:0007669"/>
    <property type="project" value="InterPro"/>
</dbReference>
<dbReference type="InterPro" id="IPR001792">
    <property type="entry name" value="Acylphosphatase-like_dom"/>
</dbReference>
<dbReference type="InterPro" id="IPR051060">
    <property type="entry name" value="Carbamoyltrans_HypF-like"/>
</dbReference>
<dbReference type="EMBL" id="BARS01024540">
    <property type="protein sequence ID" value="GAG09084.1"/>
    <property type="molecule type" value="Genomic_DNA"/>
</dbReference>
<sequence length="148" mass="16526">MAPQQTERLRLRVTGQVQGVGFRPYVYRLAHSLGLTGFVLNDAVGAAIEVQGHGRDLDTFARRLALELPPLARIRDCRTEELPPVEGEEGFEIHPSAGGELTDAHVTVDTATCDDCLRELFDPSDPRYRYPFINCTNCGPRYSIIKRI</sequence>
<dbReference type="InterPro" id="IPR017968">
    <property type="entry name" value="Acylphosphatase_CS"/>
</dbReference>
<dbReference type="PROSITE" id="PS51160">
    <property type="entry name" value="ACYLPHOSPHATASE_3"/>
    <property type="match status" value="1"/>
</dbReference>
<reference evidence="2" key="1">
    <citation type="journal article" date="2014" name="Front. Microbiol.">
        <title>High frequency of phylogenetically diverse reductive dehalogenase-homologous genes in deep subseafloor sedimentary metagenomes.</title>
        <authorList>
            <person name="Kawai M."/>
            <person name="Futagami T."/>
            <person name="Toyoda A."/>
            <person name="Takaki Y."/>
            <person name="Nishi S."/>
            <person name="Hori S."/>
            <person name="Arai W."/>
            <person name="Tsubouchi T."/>
            <person name="Morono Y."/>
            <person name="Uchiyama I."/>
            <person name="Ito T."/>
            <person name="Fujiyama A."/>
            <person name="Inagaki F."/>
            <person name="Takami H."/>
        </authorList>
    </citation>
    <scope>NUCLEOTIDE SEQUENCE</scope>
    <source>
        <strain evidence="2">Expedition CK06-06</strain>
    </source>
</reference>
<comment type="caution">
    <text evidence="2">The sequence shown here is derived from an EMBL/GenBank/DDBJ whole genome shotgun (WGS) entry which is preliminary data.</text>
</comment>
<feature type="non-terminal residue" evidence="2">
    <location>
        <position position="148"/>
    </location>
</feature>
<feature type="domain" description="Acylphosphatase-like" evidence="1">
    <location>
        <begin position="8"/>
        <end position="95"/>
    </location>
</feature>
<organism evidence="2">
    <name type="scientific">marine sediment metagenome</name>
    <dbReference type="NCBI Taxonomy" id="412755"/>
    <lineage>
        <taxon>unclassified sequences</taxon>
        <taxon>metagenomes</taxon>
        <taxon>ecological metagenomes</taxon>
    </lineage>
</organism>
<evidence type="ECO:0000259" key="1">
    <source>
        <dbReference type="PROSITE" id="PS51160"/>
    </source>
</evidence>
<protein>
    <recommendedName>
        <fullName evidence="1">Acylphosphatase-like domain-containing protein</fullName>
    </recommendedName>
</protein>
<gene>
    <name evidence="2" type="ORF">S01H1_38947</name>
</gene>
<dbReference type="PANTHER" id="PTHR42959:SF1">
    <property type="entry name" value="CARBAMOYLTRANSFERASE HYPF"/>
    <property type="match status" value="1"/>
</dbReference>
<dbReference type="GO" id="GO:0051604">
    <property type="term" value="P:protein maturation"/>
    <property type="evidence" value="ECO:0007669"/>
    <property type="project" value="TreeGrafter"/>
</dbReference>
<dbReference type="InterPro" id="IPR036046">
    <property type="entry name" value="Acylphosphatase-like_dom_sf"/>
</dbReference>